<accession>A0A7W4JQY3</accession>
<comment type="caution">
    <text evidence="4">The sequence shown here is derived from an EMBL/GenBank/DDBJ whole genome shotgun (WGS) entry which is preliminary data.</text>
</comment>
<name>A0A7W4JQY3_9PROT</name>
<keyword evidence="5" id="KW-1185">Reference proteome</keyword>
<dbReference type="InterPro" id="IPR008792">
    <property type="entry name" value="PQQD"/>
</dbReference>
<proteinExistence type="predicted"/>
<dbReference type="InterPro" id="IPR041881">
    <property type="entry name" value="PqqD_sf"/>
</dbReference>
<comment type="subunit">
    <text evidence="2">Monomer. Interacts with PqqE.</text>
</comment>
<dbReference type="EMBL" id="JABEQF010000003">
    <property type="protein sequence ID" value="MBB2189293.1"/>
    <property type="molecule type" value="Genomic_DNA"/>
</dbReference>
<sequence>MTDQPAPAGPDTAEQAVVRFMRGVRLQHDRVRDQWVIQAPERAFVPDPVATEILRLVDGQRPVSAIIDDLAARFDAPRPVIARDVLALIAELTGRQVLTT</sequence>
<dbReference type="RefSeq" id="WP_183118472.1">
    <property type="nucleotide sequence ID" value="NZ_JABEQF010000003.1"/>
</dbReference>
<evidence type="ECO:0000313" key="5">
    <source>
        <dbReference type="Proteomes" id="UP000555756"/>
    </source>
</evidence>
<dbReference type="InterPro" id="IPR022479">
    <property type="entry name" value="PqqD_bac"/>
</dbReference>
<dbReference type="GO" id="GO:0048038">
    <property type="term" value="F:quinone binding"/>
    <property type="evidence" value="ECO:0007669"/>
    <property type="project" value="InterPro"/>
</dbReference>
<protein>
    <submittedName>
        <fullName evidence="4">Pyrroloquinoline quinone biosynthesis peptide chaperone PqqD</fullName>
    </submittedName>
</protein>
<dbReference type="GO" id="GO:0018189">
    <property type="term" value="P:pyrroloquinoline quinone biosynthetic process"/>
    <property type="evidence" value="ECO:0007669"/>
    <property type="project" value="UniProtKB-UniPathway"/>
</dbReference>
<evidence type="ECO:0000256" key="1">
    <source>
        <dbReference type="ARBA" id="ARBA00004886"/>
    </source>
</evidence>
<comment type="pathway">
    <text evidence="1">Cofactor biosynthesis; pyrroloquinoline quinone biosynthesis.</text>
</comment>
<evidence type="ECO:0000313" key="4">
    <source>
        <dbReference type="EMBL" id="MBB2189293.1"/>
    </source>
</evidence>
<evidence type="ECO:0000256" key="2">
    <source>
        <dbReference type="ARBA" id="ARBA00011741"/>
    </source>
</evidence>
<organism evidence="4 5">
    <name type="scientific">Gluconacetobacter azotocaptans</name>
    <dbReference type="NCBI Taxonomy" id="142834"/>
    <lineage>
        <taxon>Bacteria</taxon>
        <taxon>Pseudomonadati</taxon>
        <taxon>Pseudomonadota</taxon>
        <taxon>Alphaproteobacteria</taxon>
        <taxon>Acetobacterales</taxon>
        <taxon>Acetobacteraceae</taxon>
        <taxon>Gluconacetobacter</taxon>
    </lineage>
</organism>
<dbReference type="Gene3D" id="1.10.10.1150">
    <property type="entry name" value="Coenzyme PQQ synthesis protein D (PqqD)"/>
    <property type="match status" value="1"/>
</dbReference>
<reference evidence="4 5" key="1">
    <citation type="submission" date="2020-04" db="EMBL/GenBank/DDBJ databases">
        <title>Description of novel Gluconacetobacter.</title>
        <authorList>
            <person name="Sombolestani A."/>
        </authorList>
    </citation>
    <scope>NUCLEOTIDE SEQUENCE [LARGE SCALE GENOMIC DNA]</scope>
    <source>
        <strain evidence="4 5">LMG 21311</strain>
    </source>
</reference>
<gene>
    <name evidence="4" type="primary">pqqD</name>
    <name evidence="4" type="ORF">HLH34_04855</name>
</gene>
<dbReference type="NCBIfam" id="TIGR03859">
    <property type="entry name" value="PQQ_PqqD"/>
    <property type="match status" value="1"/>
</dbReference>
<dbReference type="Pfam" id="PF05402">
    <property type="entry name" value="PqqD"/>
    <property type="match status" value="1"/>
</dbReference>
<dbReference type="UniPathway" id="UPA00539"/>
<keyword evidence="3" id="KW-0884">PQQ biosynthesis</keyword>
<evidence type="ECO:0000256" key="3">
    <source>
        <dbReference type="ARBA" id="ARBA00022905"/>
    </source>
</evidence>
<dbReference type="AlphaFoldDB" id="A0A7W4JQY3"/>
<dbReference type="Proteomes" id="UP000555756">
    <property type="component" value="Unassembled WGS sequence"/>
</dbReference>